<name>A0A9P9J3Z1_9HYPO</name>
<comment type="caution">
    <text evidence="5">The sequence shown here is derived from an EMBL/GenBank/DDBJ whole genome shotgun (WGS) entry which is preliminary data.</text>
</comment>
<keyword evidence="1" id="KW-0677">Repeat</keyword>
<dbReference type="Proteomes" id="UP000717696">
    <property type="component" value="Unassembled WGS sequence"/>
</dbReference>
<reference evidence="5" key="1">
    <citation type="journal article" date="2021" name="Nat. Commun.">
        <title>Genetic determinants of endophytism in the Arabidopsis root mycobiome.</title>
        <authorList>
            <person name="Mesny F."/>
            <person name="Miyauchi S."/>
            <person name="Thiergart T."/>
            <person name="Pickel B."/>
            <person name="Atanasova L."/>
            <person name="Karlsson M."/>
            <person name="Huettel B."/>
            <person name="Barry K.W."/>
            <person name="Haridas S."/>
            <person name="Chen C."/>
            <person name="Bauer D."/>
            <person name="Andreopoulos W."/>
            <person name="Pangilinan J."/>
            <person name="LaButti K."/>
            <person name="Riley R."/>
            <person name="Lipzen A."/>
            <person name="Clum A."/>
            <person name="Drula E."/>
            <person name="Henrissat B."/>
            <person name="Kohler A."/>
            <person name="Grigoriev I.V."/>
            <person name="Martin F.M."/>
            <person name="Hacquard S."/>
        </authorList>
    </citation>
    <scope>NUCLEOTIDE SEQUENCE</scope>
    <source>
        <strain evidence="5">MPI-CAGE-AT-0021</strain>
    </source>
</reference>
<proteinExistence type="predicted"/>
<dbReference type="Pfam" id="PF24883">
    <property type="entry name" value="NPHP3_N"/>
    <property type="match status" value="1"/>
</dbReference>
<evidence type="ECO:0000256" key="3">
    <source>
        <dbReference type="SAM" id="MobiDB-lite"/>
    </source>
</evidence>
<keyword evidence="6" id="KW-1185">Reference proteome</keyword>
<feature type="coiled-coil region" evidence="2">
    <location>
        <begin position="55"/>
        <end position="97"/>
    </location>
</feature>
<evidence type="ECO:0000259" key="4">
    <source>
        <dbReference type="Pfam" id="PF24883"/>
    </source>
</evidence>
<evidence type="ECO:0000313" key="5">
    <source>
        <dbReference type="EMBL" id="KAH7140404.1"/>
    </source>
</evidence>
<feature type="region of interest" description="Disordered" evidence="3">
    <location>
        <begin position="1316"/>
        <end position="1349"/>
    </location>
</feature>
<dbReference type="InterPro" id="IPR056884">
    <property type="entry name" value="NPHP3-like_N"/>
</dbReference>
<feature type="compositionally biased region" description="Basic and acidic residues" evidence="3">
    <location>
        <begin position="1070"/>
        <end position="1079"/>
    </location>
</feature>
<protein>
    <recommendedName>
        <fullName evidence="4">Nephrocystin 3-like N-terminal domain-containing protein</fullName>
    </recommendedName>
</protein>
<evidence type="ECO:0000256" key="1">
    <source>
        <dbReference type="ARBA" id="ARBA00022737"/>
    </source>
</evidence>
<feature type="region of interest" description="Disordered" evidence="3">
    <location>
        <begin position="1017"/>
        <end position="1079"/>
    </location>
</feature>
<dbReference type="OrthoDB" id="7464126at2759"/>
<dbReference type="EMBL" id="JAGMUU010000013">
    <property type="protein sequence ID" value="KAH7140404.1"/>
    <property type="molecule type" value="Genomic_DNA"/>
</dbReference>
<feature type="domain" description="Nephrocystin 3-like N-terminal" evidence="4">
    <location>
        <begin position="288"/>
        <end position="453"/>
    </location>
</feature>
<gene>
    <name evidence="5" type="ORF">B0J13DRAFT_608782</name>
</gene>
<dbReference type="InterPro" id="IPR027417">
    <property type="entry name" value="P-loop_NTPase"/>
</dbReference>
<sequence length="1434" mass="161430">MDVSKNQSKQSLAFSRAETLISGENGAPFKSLCDEAIDEFLADLNPEDHKKNPFVQEVLERRKRQASESDEEEEDQIEQMQKCIEKLERQKKECRAYRILEKIGPFLDGLGKLTKTCESVLSASPFGVAIAFSGVRVVLEHAVSVQGALSEVLDALEEIAPDLKCYELIASSQQDSPDIAQAIKRAYKRILSFWCLAAGTLSKNYLKITVLTILKALKPVIQDFRDQIRQDSAKVQNMLAATRAAQDTSEQLRQLRRDIAEWIRGSKDATVLDHEADLRARRQRCTEGTCTWILEDNRFKTWRDAKHNTVLWYNAPPGTGKSIMASVVVDHLQKQPDSEVIYFFYTFSESSKRHGLGGFRSLALQLLTTFKYTPDALKWKYGQAVQQLKYELTNVDYDLIAEVLRILLDLTPQTYIVVDGLDECLKEDPMFFSTLIDLLGSRTNGTSKWFFSSCDISSMRTTMTSVGAQEIQPDFEAVSRDIHTYLKAEDICMIHSTNWIDEHEQNFLYARLRCEIVKGRGYTTREEISEALETFPKGLDSCYLKALERIAGRSVPEQNLAKRVFRILITSEKPVTVDELLNALAIHPSAKDHSSRRGPMGGFSMVEDICNPLIIKESTQDSQVVKLYHKSVKDFLLNTADKYSIDERLRGFLIDELLAEEEIGMACLTYLSYERYTKPLDLKALLSTSEMPEEHAFLRYAATFWYSHLWETKPSPAVMKVVEDFLKSPAFWTCIYVQSHVSPHLFARYNRQEGTNCRYVPTMGRMKDPSALFALPLPQWMVNWPSADSVSLDRSFCAFVQDWGELLTKSPDHLDKTVPLTLFEPGCHLTAPGKHPKVRAKYSSKVLGLTPGLLLADASFATKKGKEGRTLQLRIIREEGQVPNLKARVYKIAIFPKPKILGETLHTLPHQTGERGWLNTLVRGKRLGEDLVQAWRVDPQNLSIRRGFQGLSTEQLVPKEVSRDLGLEEQGNGFWRVVQMTIATEPNRGDASPITRLWHLRWVPLEENEDHCHVIKTKSSAISDTDSDSNTETDSDTDTDSDSDSDSGSDSDETQRDSADESDTQVDSDPGPHEPHRDCLIASSDFGVPVWRSIRTDHTLWSNLISARHPTLPIIAVSYKHGQIDVMDDSTGLSTSVEITEGESKIYPATSRELQFSPCGNYLHLLAINFSPTAVHTECSAKMWTYTFTHEAPSTYSFESYGNGPSADKTYRFAELLSTLPTPFAMAYWTAQNVVVALPPVTYNPKIARISLAIPKIPESADTQLPLAVSTLSSSIFFPSTAIFRQPHLMYCDGGSAKEDSYLYLVLDSSAIAFGGPRTKPSDGPGQGHVSEEALDPSQDKEPFTSPPAALRWKISGTGEVNEKGEDYDAEEILKERQTWRTWMDEDEISEDIRSGRTAADEVRILRGDFVGKKYNVPFRSGLDWTRQGFLSCA</sequence>
<dbReference type="Gene3D" id="3.40.50.300">
    <property type="entry name" value="P-loop containing nucleotide triphosphate hydrolases"/>
    <property type="match status" value="1"/>
</dbReference>
<dbReference type="PANTHER" id="PTHR10039">
    <property type="entry name" value="AMELOGENIN"/>
    <property type="match status" value="1"/>
</dbReference>
<feature type="compositionally biased region" description="Acidic residues" evidence="3">
    <location>
        <begin position="1025"/>
        <end position="1052"/>
    </location>
</feature>
<keyword evidence="2" id="KW-0175">Coiled coil</keyword>
<evidence type="ECO:0000313" key="6">
    <source>
        <dbReference type="Proteomes" id="UP000717696"/>
    </source>
</evidence>
<accession>A0A9P9J3Z1</accession>
<evidence type="ECO:0000256" key="2">
    <source>
        <dbReference type="SAM" id="Coils"/>
    </source>
</evidence>
<organism evidence="5 6">
    <name type="scientific">Dactylonectria estremocensis</name>
    <dbReference type="NCBI Taxonomy" id="1079267"/>
    <lineage>
        <taxon>Eukaryota</taxon>
        <taxon>Fungi</taxon>
        <taxon>Dikarya</taxon>
        <taxon>Ascomycota</taxon>
        <taxon>Pezizomycotina</taxon>
        <taxon>Sordariomycetes</taxon>
        <taxon>Hypocreomycetidae</taxon>
        <taxon>Hypocreales</taxon>
        <taxon>Nectriaceae</taxon>
        <taxon>Dactylonectria</taxon>
    </lineage>
</organism>